<comment type="similarity">
    <text evidence="7">Belongs to the TatC family.</text>
</comment>
<keyword evidence="7" id="KW-1003">Cell membrane</keyword>
<keyword evidence="2 7" id="KW-0812">Transmembrane</keyword>
<comment type="caution">
    <text evidence="8">The sequence shown here is derived from an EMBL/GenBank/DDBJ whole genome shotgun (WGS) entry which is preliminary data.</text>
</comment>
<protein>
    <recommendedName>
        <fullName evidence="7">Sec-independent protein translocase protein TatC</fullName>
    </recommendedName>
</protein>
<dbReference type="HAMAP" id="MF_00902">
    <property type="entry name" value="TatC"/>
    <property type="match status" value="1"/>
</dbReference>
<feature type="transmembrane region" description="Helical" evidence="7">
    <location>
        <begin position="12"/>
        <end position="35"/>
    </location>
</feature>
<evidence type="ECO:0000256" key="7">
    <source>
        <dbReference type="HAMAP-Rule" id="MF_00902"/>
    </source>
</evidence>
<feature type="transmembrane region" description="Helical" evidence="7">
    <location>
        <begin position="162"/>
        <end position="183"/>
    </location>
</feature>
<evidence type="ECO:0000256" key="3">
    <source>
        <dbReference type="ARBA" id="ARBA00022927"/>
    </source>
</evidence>
<comment type="subcellular location">
    <subcellularLocation>
        <location evidence="7">Cell membrane</location>
        <topology evidence="7">Multi-pass membrane protein</topology>
    </subcellularLocation>
    <subcellularLocation>
        <location evidence="1">Membrane</location>
        <topology evidence="1">Multi-pass membrane protein</topology>
    </subcellularLocation>
</comment>
<accession>A0ABP9FHA3</accession>
<keyword evidence="4 7" id="KW-1133">Transmembrane helix</keyword>
<gene>
    <name evidence="7 8" type="primary">tatC</name>
    <name evidence="8" type="ORF">GCM10025789_22270</name>
</gene>
<name>A0ABP9FHA3_9ACTN</name>
<sequence>MSIWDHLRELRYRVTISAIAIVLGALVSIIFYRWLVDLIMAPWNRARTALVEARPGASLMVVNNGVTSSFTFAVVLCVVAGLILSTPIWVYQLWAFVAPGLLVKEKKYAMGFIGAATPLFLAGCALGYYIWPKGIEVLLSFTPQDMGITNMQDMAEFLKMEIQIILVFGLSFLLPVVVVALNMAGVIRGYQLKRARKFVVFGSVVLAAVATPTTDPFSMLSLAVPVSGMFMLAELICRISDKRKGITEETAAEYAIDLDDGK</sequence>
<evidence type="ECO:0000256" key="5">
    <source>
        <dbReference type="ARBA" id="ARBA00023010"/>
    </source>
</evidence>
<evidence type="ECO:0000313" key="9">
    <source>
        <dbReference type="Proteomes" id="UP001501521"/>
    </source>
</evidence>
<dbReference type="NCBIfam" id="TIGR00945">
    <property type="entry name" value="tatC"/>
    <property type="match status" value="1"/>
</dbReference>
<evidence type="ECO:0000313" key="8">
    <source>
        <dbReference type="EMBL" id="GAA4903000.1"/>
    </source>
</evidence>
<comment type="function">
    <text evidence="7">Part of the twin-arginine translocation (Tat) system that transports large folded proteins containing a characteristic twin-arginine motif in their signal peptide across membranes. Together with TatB, TatC is part of a receptor directly interacting with Tat signal peptides.</text>
</comment>
<proteinExistence type="inferred from homology"/>
<evidence type="ECO:0000256" key="4">
    <source>
        <dbReference type="ARBA" id="ARBA00022989"/>
    </source>
</evidence>
<evidence type="ECO:0000256" key="6">
    <source>
        <dbReference type="ARBA" id="ARBA00023136"/>
    </source>
</evidence>
<reference evidence="9" key="1">
    <citation type="journal article" date="2019" name="Int. J. Syst. Evol. Microbiol.">
        <title>The Global Catalogue of Microorganisms (GCM) 10K type strain sequencing project: providing services to taxonomists for standard genome sequencing and annotation.</title>
        <authorList>
            <consortium name="The Broad Institute Genomics Platform"/>
            <consortium name="The Broad Institute Genome Sequencing Center for Infectious Disease"/>
            <person name="Wu L."/>
            <person name="Ma J."/>
        </authorList>
    </citation>
    <scope>NUCLEOTIDE SEQUENCE [LARGE SCALE GENOMIC DNA]</scope>
    <source>
        <strain evidence="9">JCM 19125</strain>
    </source>
</reference>
<keyword evidence="3 7" id="KW-0653">Protein transport</keyword>
<keyword evidence="7" id="KW-0813">Transport</keyword>
<dbReference type="PANTHER" id="PTHR30371">
    <property type="entry name" value="SEC-INDEPENDENT PROTEIN TRANSLOCASE PROTEIN TATC"/>
    <property type="match status" value="1"/>
</dbReference>
<keyword evidence="5 7" id="KW-0811">Translocation</keyword>
<comment type="subunit">
    <text evidence="7">The Tat system comprises two distinct complexes: a TatABC complex, containing multiple copies of TatA, TatB and TatC subunits, and a separate TatA complex, containing only TatA subunits. Substrates initially bind to the TatABC complex, which probably triggers association of the separate TatA complex to form the active translocon.</text>
</comment>
<keyword evidence="6 7" id="KW-0472">Membrane</keyword>
<dbReference type="PANTHER" id="PTHR30371:SF0">
    <property type="entry name" value="SEC-INDEPENDENT PROTEIN TRANSLOCASE PROTEIN TATC, CHLOROPLASTIC-RELATED"/>
    <property type="match status" value="1"/>
</dbReference>
<dbReference type="Proteomes" id="UP001501521">
    <property type="component" value="Unassembled WGS sequence"/>
</dbReference>
<feature type="transmembrane region" description="Helical" evidence="7">
    <location>
        <begin position="195"/>
        <end position="211"/>
    </location>
</feature>
<evidence type="ECO:0000256" key="1">
    <source>
        <dbReference type="ARBA" id="ARBA00004141"/>
    </source>
</evidence>
<evidence type="ECO:0000256" key="2">
    <source>
        <dbReference type="ARBA" id="ARBA00022692"/>
    </source>
</evidence>
<organism evidence="8 9">
    <name type="scientific">Tessaracoccus lubricantis</name>
    <dbReference type="NCBI Taxonomy" id="545543"/>
    <lineage>
        <taxon>Bacteria</taxon>
        <taxon>Bacillati</taxon>
        <taxon>Actinomycetota</taxon>
        <taxon>Actinomycetes</taxon>
        <taxon>Propionibacteriales</taxon>
        <taxon>Propionibacteriaceae</taxon>
        <taxon>Tessaracoccus</taxon>
    </lineage>
</organism>
<keyword evidence="9" id="KW-1185">Reference proteome</keyword>
<dbReference type="EMBL" id="BAABLV010000036">
    <property type="protein sequence ID" value="GAA4903000.1"/>
    <property type="molecule type" value="Genomic_DNA"/>
</dbReference>
<feature type="transmembrane region" description="Helical" evidence="7">
    <location>
        <begin position="108"/>
        <end position="131"/>
    </location>
</feature>
<dbReference type="PRINTS" id="PR01840">
    <property type="entry name" value="TATCFAMILY"/>
</dbReference>
<feature type="transmembrane region" description="Helical" evidence="7">
    <location>
        <begin position="70"/>
        <end position="96"/>
    </location>
</feature>
<dbReference type="InterPro" id="IPR002033">
    <property type="entry name" value="TatC"/>
</dbReference>
<dbReference type="Pfam" id="PF00902">
    <property type="entry name" value="TatC"/>
    <property type="match status" value="1"/>
</dbReference>
<comment type="caution">
    <text evidence="7">Lacks conserved residue(s) required for the propagation of feature annotation.</text>
</comment>